<dbReference type="InterPro" id="IPR015421">
    <property type="entry name" value="PyrdxlP-dep_Trfase_major"/>
</dbReference>
<evidence type="ECO:0000256" key="6">
    <source>
        <dbReference type="ARBA" id="ARBA00022898"/>
    </source>
</evidence>
<comment type="cofactor">
    <cofactor evidence="1">
        <name>pyridoxal 5'-phosphate</name>
        <dbReference type="ChEBI" id="CHEBI:597326"/>
    </cofactor>
</comment>
<dbReference type="AlphaFoldDB" id="A0A1L3FPA0"/>
<name>A0A1L3FPA0_BRAJP</name>
<dbReference type="PANTHER" id="PTHR46383">
    <property type="entry name" value="ASPARTATE AMINOTRANSFERASE"/>
    <property type="match status" value="1"/>
</dbReference>
<dbReference type="EMBL" id="CP017637">
    <property type="protein sequence ID" value="APG15116.1"/>
    <property type="molecule type" value="Genomic_DNA"/>
</dbReference>
<evidence type="ECO:0000256" key="3">
    <source>
        <dbReference type="ARBA" id="ARBA00012753"/>
    </source>
</evidence>
<accession>A0A1L3FPA0</accession>
<evidence type="ECO:0000256" key="5">
    <source>
        <dbReference type="ARBA" id="ARBA00022679"/>
    </source>
</evidence>
<evidence type="ECO:0000259" key="8">
    <source>
        <dbReference type="Pfam" id="PF00155"/>
    </source>
</evidence>
<keyword evidence="4 10" id="KW-0032">Aminotransferase</keyword>
<keyword evidence="12" id="KW-1185">Reference proteome</keyword>
<reference evidence="9 11" key="1">
    <citation type="submission" date="2016-11" db="EMBL/GenBank/DDBJ databases">
        <title>Complete Genome Sequence of Bradyrhizobium sp. strain J5, an isolated from soybean nodule in Hokkaido.</title>
        <authorList>
            <person name="Kanehara K."/>
        </authorList>
    </citation>
    <scope>NUCLEOTIDE SEQUENCE [LARGE SCALE GENOMIC DNA]</scope>
    <source>
        <strain evidence="9 11">J5</strain>
    </source>
</reference>
<sequence>MQSDSISFCFTERVPGAQDVASGSAFGGHEFIDLANDEIFQSLSLAHERAMVTVDSGASGVLDPIGLMPLRKAIAERLAAQTGFDWSAEEIAITAGSKEALLCAGLAVLERGDEVIIIRPWQPFVPALVHAAGAVPVFVDAQRPRYTPDGNSIRAAITSRTKAMIINSPNNPTGAVYSRTTLQDVGELAIEFRIWIISDERYSRLVFTGLHRHESIVVAHPAVRSRTIMVNPCSQALEISGSRLGYFAAPRAIVSAARKLQGYAAMIPSREAQQATLSHFQVGGRIERETYQRLFDARDIGLNILSNLRDVTPPRADGALFFYLDLNRLASALQDEGRVGVTDDVASWLLKQTNVACVGGDAFGDVNGLRLSFGAPPGASAIGLTRVVQALNSLRIK</sequence>
<comment type="similarity">
    <text evidence="2">Belongs to the class-I pyridoxal-phosphate-dependent aminotransferase family.</text>
</comment>
<dbReference type="InterPro" id="IPR050596">
    <property type="entry name" value="AspAT/PAT-like"/>
</dbReference>
<dbReference type="GO" id="GO:0006520">
    <property type="term" value="P:amino acid metabolic process"/>
    <property type="evidence" value="ECO:0007669"/>
    <property type="project" value="InterPro"/>
</dbReference>
<evidence type="ECO:0000256" key="2">
    <source>
        <dbReference type="ARBA" id="ARBA00007441"/>
    </source>
</evidence>
<comment type="catalytic activity">
    <reaction evidence="7">
        <text>L-aspartate + 2-oxoglutarate = oxaloacetate + L-glutamate</text>
        <dbReference type="Rhea" id="RHEA:21824"/>
        <dbReference type="ChEBI" id="CHEBI:16452"/>
        <dbReference type="ChEBI" id="CHEBI:16810"/>
        <dbReference type="ChEBI" id="CHEBI:29985"/>
        <dbReference type="ChEBI" id="CHEBI:29991"/>
        <dbReference type="EC" id="2.6.1.1"/>
    </reaction>
</comment>
<keyword evidence="5 10" id="KW-0808">Transferase</keyword>
<keyword evidence="6" id="KW-0663">Pyridoxal phosphate</keyword>
<feature type="domain" description="Aminotransferase class I/classII large" evidence="8">
    <location>
        <begin position="55"/>
        <end position="374"/>
    </location>
</feature>
<dbReference type="PANTHER" id="PTHR46383:SF1">
    <property type="entry name" value="ASPARTATE AMINOTRANSFERASE"/>
    <property type="match status" value="1"/>
</dbReference>
<dbReference type="EC" id="2.6.1.1" evidence="3"/>
<evidence type="ECO:0000313" key="10">
    <source>
        <dbReference type="EMBL" id="MET4724908.1"/>
    </source>
</evidence>
<dbReference type="InterPro" id="IPR015424">
    <property type="entry name" value="PyrdxlP-dep_Trfase"/>
</dbReference>
<dbReference type="GeneID" id="92969811"/>
<dbReference type="Gene3D" id="3.40.640.10">
    <property type="entry name" value="Type I PLP-dependent aspartate aminotransferase-like (Major domain)"/>
    <property type="match status" value="1"/>
</dbReference>
<organism evidence="9 11">
    <name type="scientific">Bradyrhizobium japonicum</name>
    <dbReference type="NCBI Taxonomy" id="375"/>
    <lineage>
        <taxon>Bacteria</taxon>
        <taxon>Pseudomonadati</taxon>
        <taxon>Pseudomonadota</taxon>
        <taxon>Alphaproteobacteria</taxon>
        <taxon>Hyphomicrobiales</taxon>
        <taxon>Nitrobacteraceae</taxon>
        <taxon>Bradyrhizobium</taxon>
    </lineage>
</organism>
<dbReference type="InterPro" id="IPR015422">
    <property type="entry name" value="PyrdxlP-dep_Trfase_small"/>
</dbReference>
<dbReference type="OrthoDB" id="9804407at2"/>
<evidence type="ECO:0000313" key="11">
    <source>
        <dbReference type="Proteomes" id="UP000181962"/>
    </source>
</evidence>
<evidence type="ECO:0000256" key="4">
    <source>
        <dbReference type="ARBA" id="ARBA00022576"/>
    </source>
</evidence>
<dbReference type="RefSeq" id="WP_049802023.1">
    <property type="nucleotide sequence ID" value="NZ_CP017637.1"/>
</dbReference>
<dbReference type="InterPro" id="IPR004839">
    <property type="entry name" value="Aminotransferase_I/II_large"/>
</dbReference>
<protein>
    <recommendedName>
        <fullName evidence="3">aspartate transaminase</fullName>
        <ecNumber evidence="3">2.6.1.1</ecNumber>
    </recommendedName>
</protein>
<dbReference type="Proteomes" id="UP000181962">
    <property type="component" value="Chromosome"/>
</dbReference>
<dbReference type="Pfam" id="PF00155">
    <property type="entry name" value="Aminotran_1_2"/>
    <property type="match status" value="1"/>
</dbReference>
<evidence type="ECO:0000256" key="7">
    <source>
        <dbReference type="ARBA" id="ARBA00049185"/>
    </source>
</evidence>
<dbReference type="Gene3D" id="3.90.1150.10">
    <property type="entry name" value="Aspartate Aminotransferase, domain 1"/>
    <property type="match status" value="1"/>
</dbReference>
<dbReference type="CDD" id="cd00609">
    <property type="entry name" value="AAT_like"/>
    <property type="match status" value="1"/>
</dbReference>
<evidence type="ECO:0000256" key="1">
    <source>
        <dbReference type="ARBA" id="ARBA00001933"/>
    </source>
</evidence>
<dbReference type="GO" id="GO:0004069">
    <property type="term" value="F:L-aspartate:2-oxoglutarate aminotransferase activity"/>
    <property type="evidence" value="ECO:0007669"/>
    <property type="project" value="UniProtKB-EC"/>
</dbReference>
<reference evidence="10 12" key="2">
    <citation type="submission" date="2024-06" db="EMBL/GenBank/DDBJ databases">
        <title>Genomic Encyclopedia of Type Strains, Phase V (KMG-V): Genome sequencing to study the core and pangenomes of soil and plant-associated prokaryotes.</title>
        <authorList>
            <person name="Whitman W."/>
        </authorList>
    </citation>
    <scope>NUCLEOTIDE SEQUENCE [LARGE SCALE GENOMIC DNA]</scope>
    <source>
        <strain evidence="10 12">USDA 160</strain>
    </source>
</reference>
<gene>
    <name evidence="10" type="ORF">ABIF63_009014</name>
    <name evidence="9" type="ORF">BKD09_43115</name>
</gene>
<dbReference type="GO" id="GO:0030170">
    <property type="term" value="F:pyridoxal phosphate binding"/>
    <property type="evidence" value="ECO:0007669"/>
    <property type="project" value="InterPro"/>
</dbReference>
<dbReference type="EMBL" id="JBEPTQ010000002">
    <property type="protein sequence ID" value="MET4724908.1"/>
    <property type="molecule type" value="Genomic_DNA"/>
</dbReference>
<dbReference type="Proteomes" id="UP001549291">
    <property type="component" value="Unassembled WGS sequence"/>
</dbReference>
<dbReference type="SUPFAM" id="SSF53383">
    <property type="entry name" value="PLP-dependent transferases"/>
    <property type="match status" value="1"/>
</dbReference>
<evidence type="ECO:0000313" key="12">
    <source>
        <dbReference type="Proteomes" id="UP001549291"/>
    </source>
</evidence>
<evidence type="ECO:0000313" key="9">
    <source>
        <dbReference type="EMBL" id="APG15116.1"/>
    </source>
</evidence>
<proteinExistence type="inferred from homology"/>